<reference evidence="2 3" key="1">
    <citation type="submission" date="2023-09" db="EMBL/GenBank/DDBJ databases">
        <authorList>
            <person name="Rey-Velasco X."/>
        </authorList>
    </citation>
    <scope>NUCLEOTIDE SEQUENCE [LARGE SCALE GENOMIC DNA]</scope>
    <source>
        <strain evidence="2 3">F388</strain>
    </source>
</reference>
<keyword evidence="1" id="KW-1133">Transmembrane helix</keyword>
<keyword evidence="3" id="KW-1185">Reference proteome</keyword>
<evidence type="ECO:0000313" key="3">
    <source>
        <dbReference type="Proteomes" id="UP001255246"/>
    </source>
</evidence>
<dbReference type="EMBL" id="JAVRHR010000001">
    <property type="protein sequence ID" value="MDT0606112.1"/>
    <property type="molecule type" value="Genomic_DNA"/>
</dbReference>
<keyword evidence="2" id="KW-0547">Nucleotide-binding</keyword>
<gene>
    <name evidence="2" type="ORF">RM706_03680</name>
</gene>
<dbReference type="PANTHER" id="PTHR37826">
    <property type="entry name" value="FLOTILLIN BAND_7_5 DOMAIN PROTEIN"/>
    <property type="match status" value="1"/>
</dbReference>
<evidence type="ECO:0000256" key="1">
    <source>
        <dbReference type="SAM" id="Phobius"/>
    </source>
</evidence>
<accession>A0ABU3A7F9</accession>
<keyword evidence="1" id="KW-0812">Transmembrane</keyword>
<dbReference type="GO" id="GO:0004386">
    <property type="term" value="F:helicase activity"/>
    <property type="evidence" value="ECO:0007669"/>
    <property type="project" value="UniProtKB-KW"/>
</dbReference>
<evidence type="ECO:0000313" key="2">
    <source>
        <dbReference type="EMBL" id="MDT0606112.1"/>
    </source>
</evidence>
<dbReference type="Proteomes" id="UP001255246">
    <property type="component" value="Unassembled WGS sequence"/>
</dbReference>
<keyword evidence="2" id="KW-0378">Hydrolase</keyword>
<dbReference type="RefSeq" id="WP_311349672.1">
    <property type="nucleotide sequence ID" value="NZ_JAVRHR010000001.1"/>
</dbReference>
<dbReference type="PANTHER" id="PTHR37826:SF3">
    <property type="entry name" value="J DOMAIN-CONTAINING PROTEIN"/>
    <property type="match status" value="1"/>
</dbReference>
<feature type="transmembrane region" description="Helical" evidence="1">
    <location>
        <begin position="397"/>
        <end position="415"/>
    </location>
</feature>
<protein>
    <submittedName>
        <fullName evidence="2">DNA helicase PriA</fullName>
    </submittedName>
</protein>
<keyword evidence="1" id="KW-0472">Membrane</keyword>
<proteinExistence type="predicted"/>
<sequence>MSKKETKKDTFSAGIFLWHNPRKPMAELRHSAIRNEYQPKLPPFILVERKPITELEQKTQETELKKPCINCGAELKYQPGTKNVSCEYCGHQEEITLDEKGFKEFELYTYLKEMGAQKHSEEISMLHCKNCGANQHIEENYKSLHCVYCSMPLVLEDTYKEEWILPGAVLPFQIDQKKSFQIFKRWVSSLWFAPNKLKKAALDPQFTKGLYLPYWTFDAQLRASYSGQRGEYYYETKRVRNSQGKMVSQRVRKTRWYATSGNISGFVDDTLVEASKQRKGRVPSKIARWNLKLLQPFNSSFLRGFVTEKYTIPLAQGHLSAKGEAERIAERWCRQHIGGDTQRVNSMDMKLSQETFKHILLPVYVSAYRYNGKEYNFFINGENGTISGSRPYSSWKIFFTILFGILIIAVIAFFAQG</sequence>
<keyword evidence="2" id="KW-0347">Helicase</keyword>
<name>A0ABU3A7F9_9FLAO</name>
<comment type="caution">
    <text evidence="2">The sequence shown here is derived from an EMBL/GenBank/DDBJ whole genome shotgun (WGS) entry which is preliminary data.</text>
</comment>
<organism evidence="2 3">
    <name type="scientific">Croceitalea rosinachiae</name>
    <dbReference type="NCBI Taxonomy" id="3075596"/>
    <lineage>
        <taxon>Bacteria</taxon>
        <taxon>Pseudomonadati</taxon>
        <taxon>Bacteroidota</taxon>
        <taxon>Flavobacteriia</taxon>
        <taxon>Flavobacteriales</taxon>
        <taxon>Flavobacteriaceae</taxon>
        <taxon>Croceitalea</taxon>
    </lineage>
</organism>
<keyword evidence="2" id="KW-0067">ATP-binding</keyword>